<evidence type="ECO:0000256" key="5">
    <source>
        <dbReference type="ARBA" id="ARBA00009320"/>
    </source>
</evidence>
<dbReference type="PANTHER" id="PTHR42743">
    <property type="entry name" value="AMINO-ACID AMINOTRANSFERASE"/>
    <property type="match status" value="1"/>
</dbReference>
<evidence type="ECO:0000256" key="8">
    <source>
        <dbReference type="ARBA" id="ARBA00048212"/>
    </source>
</evidence>
<dbReference type="SUPFAM" id="SSF56752">
    <property type="entry name" value="D-aminoacid aminotransferase-like PLP-dependent enzymes"/>
    <property type="match status" value="1"/>
</dbReference>
<dbReference type="RefSeq" id="WP_163915505.1">
    <property type="nucleotide sequence ID" value="NZ_JAAGWD010000005.1"/>
</dbReference>
<dbReference type="InterPro" id="IPR043131">
    <property type="entry name" value="BCAT-like_N"/>
</dbReference>
<comment type="pathway">
    <text evidence="2">Amino-acid biosynthesis; L-isoleucine biosynthesis; L-isoleucine from 2-oxobutanoate: step 4/4.</text>
</comment>
<dbReference type="InterPro" id="IPR001544">
    <property type="entry name" value="Aminotrans_IV"/>
</dbReference>
<dbReference type="Pfam" id="PF01063">
    <property type="entry name" value="Aminotran_4"/>
    <property type="match status" value="1"/>
</dbReference>
<evidence type="ECO:0000256" key="4">
    <source>
        <dbReference type="ARBA" id="ARBA00005072"/>
    </source>
</evidence>
<gene>
    <name evidence="11" type="ORF">GXP69_13030</name>
</gene>
<evidence type="ECO:0000256" key="9">
    <source>
        <dbReference type="ARBA" id="ARBA00048798"/>
    </source>
</evidence>
<dbReference type="Proteomes" id="UP000474777">
    <property type="component" value="Unassembled WGS sequence"/>
</dbReference>
<reference evidence="11 12" key="1">
    <citation type="submission" date="2020-02" db="EMBL/GenBank/DDBJ databases">
        <authorList>
            <person name="Kim M.K."/>
        </authorList>
    </citation>
    <scope>NUCLEOTIDE SEQUENCE [LARGE SCALE GENOMIC DNA]</scope>
    <source>
        <strain evidence="11 12">BT327</strain>
    </source>
</reference>
<dbReference type="Gene3D" id="3.20.10.10">
    <property type="entry name" value="D-amino Acid Aminotransferase, subunit A, domain 2"/>
    <property type="match status" value="1"/>
</dbReference>
<evidence type="ECO:0000256" key="6">
    <source>
        <dbReference type="ARBA" id="ARBA00013053"/>
    </source>
</evidence>
<comment type="pathway">
    <text evidence="4">Amino-acid biosynthesis; L-leucine biosynthesis; L-leucine from 3-methyl-2-oxobutanoate: step 4/4.</text>
</comment>
<sequence>MQTLQAYIHDCLQPYNQATLHISDLSIQRGYGIFDFFKVQQGQPMFLDDYLKRFYESARQMELPVPLDTTELKEVIRQLIQANQLPLSGIKMILTGGYSESGYDIGKPNLIITEQPLTLPDQTIVTNGLKVITHSHVRELPEVKTINYTMGIRLLSNIKAAGAADMLYQQNGIVSEFPRCNFFIVTRDDVVVTPDKNVLSGITRKNVLQLARQKYKTEERAVTIADIAQAKEAFLTSTTKRILPIVQVDDLVIGNGKPGEITNELLADLIALEQTQL</sequence>
<dbReference type="GO" id="GO:0005829">
    <property type="term" value="C:cytosol"/>
    <property type="evidence" value="ECO:0007669"/>
    <property type="project" value="TreeGrafter"/>
</dbReference>
<proteinExistence type="inferred from homology"/>
<dbReference type="GO" id="GO:0046394">
    <property type="term" value="P:carboxylic acid biosynthetic process"/>
    <property type="evidence" value="ECO:0007669"/>
    <property type="project" value="UniProtKB-ARBA"/>
</dbReference>
<dbReference type="FunFam" id="3.20.10.10:FF:000002">
    <property type="entry name" value="D-alanine aminotransferase"/>
    <property type="match status" value="1"/>
</dbReference>
<dbReference type="EMBL" id="JAAGWD010000005">
    <property type="protein sequence ID" value="NEM98622.1"/>
    <property type="molecule type" value="Genomic_DNA"/>
</dbReference>
<comment type="cofactor">
    <cofactor evidence="1">
        <name>pyridoxal 5'-phosphate</name>
        <dbReference type="ChEBI" id="CHEBI:597326"/>
    </cofactor>
</comment>
<comment type="catalytic activity">
    <reaction evidence="10">
        <text>L-leucine + 2-oxoglutarate = 4-methyl-2-oxopentanoate + L-glutamate</text>
        <dbReference type="Rhea" id="RHEA:18321"/>
        <dbReference type="ChEBI" id="CHEBI:16810"/>
        <dbReference type="ChEBI" id="CHEBI:17865"/>
        <dbReference type="ChEBI" id="CHEBI:29985"/>
        <dbReference type="ChEBI" id="CHEBI:57427"/>
        <dbReference type="EC" id="2.6.1.42"/>
    </reaction>
</comment>
<dbReference type="AlphaFoldDB" id="A0A6B3LNY9"/>
<dbReference type="InterPro" id="IPR050571">
    <property type="entry name" value="Class-IV_PLP-Dep_Aminotrnsfr"/>
</dbReference>
<dbReference type="PANTHER" id="PTHR42743:SF11">
    <property type="entry name" value="AMINODEOXYCHORISMATE LYASE"/>
    <property type="match status" value="1"/>
</dbReference>
<dbReference type="GO" id="GO:0008652">
    <property type="term" value="P:amino acid biosynthetic process"/>
    <property type="evidence" value="ECO:0007669"/>
    <property type="project" value="UniProtKB-ARBA"/>
</dbReference>
<evidence type="ECO:0000313" key="11">
    <source>
        <dbReference type="EMBL" id="NEM98622.1"/>
    </source>
</evidence>
<keyword evidence="12" id="KW-1185">Reference proteome</keyword>
<comment type="similarity">
    <text evidence="5">Belongs to the class-IV pyridoxal-phosphate-dependent aminotransferase family.</text>
</comment>
<evidence type="ECO:0000256" key="10">
    <source>
        <dbReference type="ARBA" id="ARBA00049229"/>
    </source>
</evidence>
<name>A0A6B3LNY9_9BACT</name>
<keyword evidence="11" id="KW-0032">Aminotransferase</keyword>
<evidence type="ECO:0000256" key="2">
    <source>
        <dbReference type="ARBA" id="ARBA00004824"/>
    </source>
</evidence>
<comment type="catalytic activity">
    <reaction evidence="9">
        <text>L-isoleucine + 2-oxoglutarate = (S)-3-methyl-2-oxopentanoate + L-glutamate</text>
        <dbReference type="Rhea" id="RHEA:24801"/>
        <dbReference type="ChEBI" id="CHEBI:16810"/>
        <dbReference type="ChEBI" id="CHEBI:29985"/>
        <dbReference type="ChEBI" id="CHEBI:35146"/>
        <dbReference type="ChEBI" id="CHEBI:58045"/>
        <dbReference type="EC" id="2.6.1.42"/>
    </reaction>
</comment>
<dbReference type="InterPro" id="IPR036038">
    <property type="entry name" value="Aminotransferase-like"/>
</dbReference>
<dbReference type="GO" id="GO:0004084">
    <property type="term" value="F:branched-chain-amino-acid transaminase activity"/>
    <property type="evidence" value="ECO:0007669"/>
    <property type="project" value="UniProtKB-EC"/>
</dbReference>
<comment type="catalytic activity">
    <reaction evidence="8">
        <text>L-valine + 2-oxoglutarate = 3-methyl-2-oxobutanoate + L-glutamate</text>
        <dbReference type="Rhea" id="RHEA:24813"/>
        <dbReference type="ChEBI" id="CHEBI:11851"/>
        <dbReference type="ChEBI" id="CHEBI:16810"/>
        <dbReference type="ChEBI" id="CHEBI:29985"/>
        <dbReference type="ChEBI" id="CHEBI:57762"/>
        <dbReference type="EC" id="2.6.1.42"/>
    </reaction>
</comment>
<evidence type="ECO:0000313" key="12">
    <source>
        <dbReference type="Proteomes" id="UP000474777"/>
    </source>
</evidence>
<dbReference type="InterPro" id="IPR043132">
    <property type="entry name" value="BCAT-like_C"/>
</dbReference>
<dbReference type="EC" id="2.6.1.42" evidence="6"/>
<evidence type="ECO:0000256" key="7">
    <source>
        <dbReference type="ARBA" id="ARBA00022898"/>
    </source>
</evidence>
<keyword evidence="7" id="KW-0663">Pyridoxal phosphate</keyword>
<protein>
    <recommendedName>
        <fullName evidence="6">branched-chain-amino-acid transaminase</fullName>
        <ecNumber evidence="6">2.6.1.42</ecNumber>
    </recommendedName>
</protein>
<keyword evidence="11" id="KW-0808">Transferase</keyword>
<evidence type="ECO:0000256" key="3">
    <source>
        <dbReference type="ARBA" id="ARBA00004931"/>
    </source>
</evidence>
<dbReference type="Gene3D" id="3.30.470.10">
    <property type="match status" value="1"/>
</dbReference>
<organism evidence="11 12">
    <name type="scientific">Pontibacter burrus</name>
    <dbReference type="NCBI Taxonomy" id="2704466"/>
    <lineage>
        <taxon>Bacteria</taxon>
        <taxon>Pseudomonadati</taxon>
        <taxon>Bacteroidota</taxon>
        <taxon>Cytophagia</taxon>
        <taxon>Cytophagales</taxon>
        <taxon>Hymenobacteraceae</taxon>
        <taxon>Pontibacter</taxon>
    </lineage>
</organism>
<comment type="caution">
    <text evidence="11">The sequence shown here is derived from an EMBL/GenBank/DDBJ whole genome shotgun (WGS) entry which is preliminary data.</text>
</comment>
<accession>A0A6B3LNY9</accession>
<evidence type="ECO:0000256" key="1">
    <source>
        <dbReference type="ARBA" id="ARBA00001933"/>
    </source>
</evidence>
<comment type="pathway">
    <text evidence="3">Amino-acid biosynthesis; L-valine biosynthesis; L-valine from pyruvate: step 4/4.</text>
</comment>